<protein>
    <submittedName>
        <fullName evidence="1">Uncharacterized protein</fullName>
    </submittedName>
</protein>
<dbReference type="EMBL" id="LNGC01000030">
    <property type="protein sequence ID" value="KYC52215.1"/>
    <property type="molecule type" value="Genomic_DNA"/>
</dbReference>
<reference evidence="1 2" key="1">
    <citation type="journal article" date="2016" name="ISME J.">
        <title>Chasing the elusive Euryarchaeota class WSA2: genomes reveal a uniquely fastidious methyl-reducing methanogen.</title>
        <authorList>
            <person name="Nobu M.K."/>
            <person name="Narihiro T."/>
            <person name="Kuroda K."/>
            <person name="Mei R."/>
            <person name="Liu W.T."/>
        </authorList>
    </citation>
    <scope>NUCLEOTIDE SEQUENCE [LARGE SCALE GENOMIC DNA]</scope>
    <source>
        <strain evidence="1">U1lsi0528_Bin055</strain>
    </source>
</reference>
<gene>
    <name evidence="1" type="ORF">AMQ22_00942</name>
</gene>
<dbReference type="AlphaFoldDB" id="A0A150J524"/>
<comment type="caution">
    <text evidence="1">The sequence shown here is derived from an EMBL/GenBank/DDBJ whole genome shotgun (WGS) entry which is preliminary data.</text>
</comment>
<sequence>MSYKMRLKSGFLSEYALCCGYMEQKSTEKYMAKMYKLEGKAYIAELYKKHHYWKTWKLTQAFTGANVVKIRNAYKKMLKQMEN</sequence>
<accession>A0A150J524</accession>
<organism evidence="1 2">
    <name type="scientific">Candidatus Methanofastidiosum methylothiophilum</name>
    <dbReference type="NCBI Taxonomy" id="1705564"/>
    <lineage>
        <taxon>Archaea</taxon>
        <taxon>Methanobacteriati</taxon>
        <taxon>Methanobacteriota</taxon>
        <taxon>Stenosarchaea group</taxon>
        <taxon>Candidatus Methanofastidiosia</taxon>
        <taxon>Candidatus Methanofastidiosales</taxon>
        <taxon>Candidatus Methanofastidiosaceae</taxon>
        <taxon>Candidatus Methanofastidiosum</taxon>
    </lineage>
</organism>
<name>A0A150J524_9EURY</name>
<dbReference type="Proteomes" id="UP000075398">
    <property type="component" value="Unassembled WGS sequence"/>
</dbReference>
<proteinExistence type="predicted"/>
<evidence type="ECO:0000313" key="2">
    <source>
        <dbReference type="Proteomes" id="UP000075398"/>
    </source>
</evidence>
<evidence type="ECO:0000313" key="1">
    <source>
        <dbReference type="EMBL" id="KYC52215.1"/>
    </source>
</evidence>